<dbReference type="InterPro" id="IPR001647">
    <property type="entry name" value="HTH_TetR"/>
</dbReference>
<gene>
    <name evidence="4" type="ORF">MPLG2_2268</name>
</gene>
<evidence type="ECO:0000313" key="5">
    <source>
        <dbReference type="Proteomes" id="UP000238164"/>
    </source>
</evidence>
<organism evidence="4 5">
    <name type="scientific">Micropruina glycogenica</name>
    <dbReference type="NCBI Taxonomy" id="75385"/>
    <lineage>
        <taxon>Bacteria</taxon>
        <taxon>Bacillati</taxon>
        <taxon>Actinomycetota</taxon>
        <taxon>Actinomycetes</taxon>
        <taxon>Propionibacteriales</taxon>
        <taxon>Nocardioidaceae</taxon>
        <taxon>Micropruina</taxon>
    </lineage>
</organism>
<dbReference type="SUPFAM" id="SSF46689">
    <property type="entry name" value="Homeodomain-like"/>
    <property type="match status" value="1"/>
</dbReference>
<dbReference type="PROSITE" id="PS50977">
    <property type="entry name" value="HTH_TETR_2"/>
    <property type="match status" value="1"/>
</dbReference>
<dbReference type="EMBL" id="LT985188">
    <property type="protein sequence ID" value="SPD87298.1"/>
    <property type="molecule type" value="Genomic_DNA"/>
</dbReference>
<dbReference type="InterPro" id="IPR036271">
    <property type="entry name" value="Tet_transcr_reg_TetR-rel_C_sf"/>
</dbReference>
<keyword evidence="5" id="KW-1185">Reference proteome</keyword>
<dbReference type="PANTHER" id="PTHR30328">
    <property type="entry name" value="TRANSCRIPTIONAL REPRESSOR"/>
    <property type="match status" value="1"/>
</dbReference>
<dbReference type="Pfam" id="PF00440">
    <property type="entry name" value="TetR_N"/>
    <property type="match status" value="1"/>
</dbReference>
<dbReference type="GO" id="GO:0006355">
    <property type="term" value="P:regulation of DNA-templated transcription"/>
    <property type="evidence" value="ECO:0007669"/>
    <property type="project" value="UniProtKB-ARBA"/>
</dbReference>
<dbReference type="InterPro" id="IPR041467">
    <property type="entry name" value="Sco4008_C"/>
</dbReference>
<dbReference type="SUPFAM" id="SSF48498">
    <property type="entry name" value="Tetracyclin repressor-like, C-terminal domain"/>
    <property type="match status" value="1"/>
</dbReference>
<evidence type="ECO:0000313" key="4">
    <source>
        <dbReference type="EMBL" id="SPD87298.1"/>
    </source>
</evidence>
<sequence>MAWDVEGTKRKILDAATREFVAHGQHGTTIERIARRAGVNKERVYHYYGGMTDLFATVLREKVAEGAGAVLLPATGVDQVAEFEARLFDFNNEHSDLIRLLMWEALAFTDEVPDEGKRVAMYRRRTDELRAGQQSGLISDTLDADMLHLLLLSLVGYGALLPQVVRMITGDGHDARYRAAVVEGARRLTTPASNHVDRPAG</sequence>
<dbReference type="InterPro" id="IPR009057">
    <property type="entry name" value="Homeodomain-like_sf"/>
</dbReference>
<dbReference type="KEGG" id="mgg:MPLG2_2268"/>
<dbReference type="Gene3D" id="1.10.357.10">
    <property type="entry name" value="Tetracycline Repressor, domain 2"/>
    <property type="match status" value="1"/>
</dbReference>
<dbReference type="GO" id="GO:0003677">
    <property type="term" value="F:DNA binding"/>
    <property type="evidence" value="ECO:0007669"/>
    <property type="project" value="UniProtKB-UniRule"/>
</dbReference>
<feature type="domain" description="HTH tetR-type" evidence="3">
    <location>
        <begin position="6"/>
        <end position="66"/>
    </location>
</feature>
<dbReference type="Pfam" id="PF17926">
    <property type="entry name" value="TetR_C_21"/>
    <property type="match status" value="1"/>
</dbReference>
<evidence type="ECO:0000259" key="3">
    <source>
        <dbReference type="PROSITE" id="PS50977"/>
    </source>
</evidence>
<feature type="DNA-binding region" description="H-T-H motif" evidence="2">
    <location>
        <begin position="29"/>
        <end position="48"/>
    </location>
</feature>
<dbReference type="OrthoDB" id="4726108at2"/>
<dbReference type="Proteomes" id="UP000238164">
    <property type="component" value="Chromosome 1"/>
</dbReference>
<dbReference type="AlphaFoldDB" id="A0A2N9JIE4"/>
<proteinExistence type="predicted"/>
<accession>A0A2N9JIE4</accession>
<evidence type="ECO:0000256" key="1">
    <source>
        <dbReference type="ARBA" id="ARBA00023125"/>
    </source>
</evidence>
<name>A0A2N9JIE4_9ACTN</name>
<protein>
    <submittedName>
        <fullName evidence="4">Transcriptional regulator, TetR family</fullName>
    </submittedName>
</protein>
<dbReference type="InterPro" id="IPR050109">
    <property type="entry name" value="HTH-type_TetR-like_transc_reg"/>
</dbReference>
<dbReference type="PRINTS" id="PR00455">
    <property type="entry name" value="HTHTETR"/>
</dbReference>
<evidence type="ECO:0000256" key="2">
    <source>
        <dbReference type="PROSITE-ProRule" id="PRU00335"/>
    </source>
</evidence>
<keyword evidence="1 2" id="KW-0238">DNA-binding</keyword>
<reference evidence="4 5" key="1">
    <citation type="submission" date="2018-02" db="EMBL/GenBank/DDBJ databases">
        <authorList>
            <person name="Cohen D.B."/>
            <person name="Kent A.D."/>
        </authorList>
    </citation>
    <scope>NUCLEOTIDE SEQUENCE [LARGE SCALE GENOMIC DNA]</scope>
    <source>
        <strain evidence="4">1</strain>
    </source>
</reference>
<dbReference type="PANTHER" id="PTHR30328:SF54">
    <property type="entry name" value="HTH-TYPE TRANSCRIPTIONAL REPRESSOR SCO4008"/>
    <property type="match status" value="1"/>
</dbReference>